<gene>
    <name evidence="6" type="ORF">DES32_0579</name>
</gene>
<feature type="chain" id="PRO_5017557275" evidence="5">
    <location>
        <begin position="33"/>
        <end position="297"/>
    </location>
</feature>
<evidence type="ECO:0000256" key="2">
    <source>
        <dbReference type="ARBA" id="ARBA00022448"/>
    </source>
</evidence>
<protein>
    <submittedName>
        <fullName evidence="6">Zinc/manganese transport system substrate-binding protein</fullName>
    </submittedName>
</protein>
<reference evidence="6 7" key="1">
    <citation type="submission" date="2018-08" db="EMBL/GenBank/DDBJ databases">
        <title>Genomic Encyclopedia of Type Strains, Phase IV (KMG-IV): sequencing the most valuable type-strain genomes for metagenomic binning, comparative biology and taxonomic classification.</title>
        <authorList>
            <person name="Goeker M."/>
        </authorList>
    </citation>
    <scope>NUCLEOTIDE SEQUENCE [LARGE SCALE GENOMIC DNA]</scope>
    <source>
        <strain evidence="6 7">BW863</strain>
    </source>
</reference>
<evidence type="ECO:0000313" key="7">
    <source>
        <dbReference type="Proteomes" id="UP000256900"/>
    </source>
</evidence>
<name>A0A3D9Z4Z5_9HYPH</name>
<sequence>MSFPRAITAHRRKLSFLLAVAGLALTSALAQAAPVPVVAAENFYGNVAKQIGGGDVAVTSILSNPDEDPHLFEASPSVARAISGAKIVIASGADYDPWVQKLLAAAKSPDRKVIVVADLAGKKSGDNPHIWYDIDTVTAFAKAFTADLGAIDPAHKADYTARLAQFEDSLKPIRAKIAELHARLAGRAVTATEPVFGYMLDALGLTSRNQGFQIAVMNNTEPSASDVAGFEDDLKNHKVVLLVYNSQASDPIAERMEKLAKQSGVPVIGATETEPLGVAYQQWMSNELDAVDHALAK</sequence>
<comment type="subcellular location">
    <subcellularLocation>
        <location evidence="1">Cell envelope</location>
    </subcellularLocation>
</comment>
<dbReference type="Proteomes" id="UP000256900">
    <property type="component" value="Unassembled WGS sequence"/>
</dbReference>
<evidence type="ECO:0000256" key="1">
    <source>
        <dbReference type="ARBA" id="ARBA00004196"/>
    </source>
</evidence>
<dbReference type="RefSeq" id="WP_115835137.1">
    <property type="nucleotide sequence ID" value="NZ_CP025086.1"/>
</dbReference>
<dbReference type="OrthoDB" id="9793396at2"/>
<keyword evidence="4 5" id="KW-0732">Signal</keyword>
<evidence type="ECO:0000313" key="6">
    <source>
        <dbReference type="EMBL" id="REF89358.1"/>
    </source>
</evidence>
<keyword evidence="2" id="KW-0813">Transport</keyword>
<dbReference type="Gene3D" id="3.40.50.1980">
    <property type="entry name" value="Nitrogenase molybdenum iron protein domain"/>
    <property type="match status" value="2"/>
</dbReference>
<comment type="caution">
    <text evidence="6">The sequence shown here is derived from an EMBL/GenBank/DDBJ whole genome shotgun (WGS) entry which is preliminary data.</text>
</comment>
<dbReference type="GO" id="GO:0030001">
    <property type="term" value="P:metal ion transport"/>
    <property type="evidence" value="ECO:0007669"/>
    <property type="project" value="InterPro"/>
</dbReference>
<dbReference type="SUPFAM" id="SSF53807">
    <property type="entry name" value="Helical backbone' metal receptor"/>
    <property type="match status" value="1"/>
</dbReference>
<dbReference type="PANTHER" id="PTHR42953">
    <property type="entry name" value="HIGH-AFFINITY ZINC UPTAKE SYSTEM PROTEIN ZNUA-RELATED"/>
    <property type="match status" value="1"/>
</dbReference>
<evidence type="ECO:0000256" key="3">
    <source>
        <dbReference type="ARBA" id="ARBA00022723"/>
    </source>
</evidence>
<evidence type="ECO:0000256" key="5">
    <source>
        <dbReference type="SAM" id="SignalP"/>
    </source>
</evidence>
<keyword evidence="7" id="KW-1185">Reference proteome</keyword>
<dbReference type="AlphaFoldDB" id="A0A3D9Z4Z5"/>
<dbReference type="PANTHER" id="PTHR42953:SF1">
    <property type="entry name" value="METAL-BINDING PROTEIN HI_0362-RELATED"/>
    <property type="match status" value="1"/>
</dbReference>
<dbReference type="InterPro" id="IPR050492">
    <property type="entry name" value="Bact_metal-bind_prot9"/>
</dbReference>
<proteinExistence type="predicted"/>
<dbReference type="EMBL" id="QUMO01000001">
    <property type="protein sequence ID" value="REF89358.1"/>
    <property type="molecule type" value="Genomic_DNA"/>
</dbReference>
<evidence type="ECO:0000256" key="4">
    <source>
        <dbReference type="ARBA" id="ARBA00022729"/>
    </source>
</evidence>
<organism evidence="6 7">
    <name type="scientific">Methylovirgula ligni</name>
    <dbReference type="NCBI Taxonomy" id="569860"/>
    <lineage>
        <taxon>Bacteria</taxon>
        <taxon>Pseudomonadati</taxon>
        <taxon>Pseudomonadota</taxon>
        <taxon>Alphaproteobacteria</taxon>
        <taxon>Hyphomicrobiales</taxon>
        <taxon>Beijerinckiaceae</taxon>
        <taxon>Methylovirgula</taxon>
    </lineage>
</organism>
<dbReference type="GO" id="GO:0030313">
    <property type="term" value="C:cell envelope"/>
    <property type="evidence" value="ECO:0007669"/>
    <property type="project" value="UniProtKB-SubCell"/>
</dbReference>
<accession>A0A3D9Z4Z5</accession>
<keyword evidence="3" id="KW-0479">Metal-binding</keyword>
<feature type="signal peptide" evidence="5">
    <location>
        <begin position="1"/>
        <end position="32"/>
    </location>
</feature>
<dbReference type="InterPro" id="IPR006127">
    <property type="entry name" value="ZnuA-like"/>
</dbReference>
<dbReference type="Pfam" id="PF01297">
    <property type="entry name" value="ZnuA"/>
    <property type="match status" value="1"/>
</dbReference>
<dbReference type="GO" id="GO:0046872">
    <property type="term" value="F:metal ion binding"/>
    <property type="evidence" value="ECO:0007669"/>
    <property type="project" value="UniProtKB-KW"/>
</dbReference>